<comment type="function">
    <text evidence="10 11">Phosphorylation of dTMP to form dTDP in both de novo and salvage pathways of dTTP synthesis.</text>
</comment>
<reference evidence="14" key="2">
    <citation type="submission" date="2016-03" db="EMBL/GenBank/DDBJ databases">
        <title>Streptococcus antelopensis sp. nov., isolated from the feces of the Tibetan antelope (Pantholops hodgsonii) in Hoh Xil National Nature Reserve, Qinghai, China.</title>
        <authorList>
            <person name="Bai X."/>
        </authorList>
    </citation>
    <scope>NUCLEOTIDE SEQUENCE [LARGE SCALE GENOMIC DNA]</scope>
    <source>
        <strain evidence="14">TA 26</strain>
    </source>
</reference>
<evidence type="ECO:0000256" key="10">
    <source>
        <dbReference type="ARBA" id="ARBA00057735"/>
    </source>
</evidence>
<comment type="similarity">
    <text evidence="1 11">Belongs to the thymidylate kinase family.</text>
</comment>
<evidence type="ECO:0000313" key="13">
    <source>
        <dbReference type="EMBL" id="AND78847.1"/>
    </source>
</evidence>
<dbReference type="SUPFAM" id="SSF52540">
    <property type="entry name" value="P-loop containing nucleoside triphosphate hydrolases"/>
    <property type="match status" value="1"/>
</dbReference>
<dbReference type="OrthoDB" id="9774907at2"/>
<evidence type="ECO:0000256" key="1">
    <source>
        <dbReference type="ARBA" id="ARBA00009776"/>
    </source>
</evidence>
<dbReference type="KEGG" id="spat:A0O21_01800"/>
<dbReference type="GO" id="GO:0006233">
    <property type="term" value="P:dTDP biosynthetic process"/>
    <property type="evidence" value="ECO:0007669"/>
    <property type="project" value="InterPro"/>
</dbReference>
<dbReference type="GO" id="GO:0006235">
    <property type="term" value="P:dTTP biosynthetic process"/>
    <property type="evidence" value="ECO:0007669"/>
    <property type="project" value="UniProtKB-UniRule"/>
</dbReference>
<dbReference type="PANTHER" id="PTHR10344:SF4">
    <property type="entry name" value="UMP-CMP KINASE 2, MITOCHONDRIAL"/>
    <property type="match status" value="1"/>
</dbReference>
<keyword evidence="4 11" id="KW-0808">Transferase</keyword>
<evidence type="ECO:0000256" key="7">
    <source>
        <dbReference type="ARBA" id="ARBA00022777"/>
    </source>
</evidence>
<evidence type="ECO:0000259" key="12">
    <source>
        <dbReference type="Pfam" id="PF02223"/>
    </source>
</evidence>
<dbReference type="InterPro" id="IPR039430">
    <property type="entry name" value="Thymidylate_kin-like_dom"/>
</dbReference>
<dbReference type="PANTHER" id="PTHR10344">
    <property type="entry name" value="THYMIDYLATE KINASE"/>
    <property type="match status" value="1"/>
</dbReference>
<keyword evidence="8 11" id="KW-0067">ATP-binding</keyword>
<gene>
    <name evidence="11" type="primary">tmk</name>
    <name evidence="13" type="ORF">A0O21_01800</name>
</gene>
<keyword evidence="14" id="KW-1185">Reference proteome</keyword>
<proteinExistence type="inferred from homology"/>
<dbReference type="GO" id="GO:0005524">
    <property type="term" value="F:ATP binding"/>
    <property type="evidence" value="ECO:0007669"/>
    <property type="project" value="UniProtKB-UniRule"/>
</dbReference>
<evidence type="ECO:0000256" key="6">
    <source>
        <dbReference type="ARBA" id="ARBA00022741"/>
    </source>
</evidence>
<organism evidence="13 14">
    <name type="scientific">Streptococcus pantholopis</name>
    <dbReference type="NCBI Taxonomy" id="1811193"/>
    <lineage>
        <taxon>Bacteria</taxon>
        <taxon>Bacillati</taxon>
        <taxon>Bacillota</taxon>
        <taxon>Bacilli</taxon>
        <taxon>Lactobacillales</taxon>
        <taxon>Streptococcaceae</taxon>
        <taxon>Streptococcus</taxon>
    </lineage>
</organism>
<sequence length="217" mass="24346">MSKGFIISFEGPDGAGKTTVLEKLLPQLKKKVKADFIVTREPGGVLIAERIREVILDVSHANMDAKTELLLYMAARRQHYIEKVLPAVNQGKVVLIDRFIDSSVAYQGAGRGLDKEIISQLNAFATDNRRPDLTLYFDLPSEIGLGRIQKNKDREVNRLDLETLDMHQRVRQGYLELAQAEPDRITTLDASLSAEAVTENALEAIMKQISKSRSLWI</sequence>
<dbReference type="Pfam" id="PF02223">
    <property type="entry name" value="Thymidylate_kin"/>
    <property type="match status" value="1"/>
</dbReference>
<dbReference type="AlphaFoldDB" id="A0A172Q5X7"/>
<keyword evidence="6 11" id="KW-0547">Nucleotide-binding</keyword>
<dbReference type="Gene3D" id="3.40.50.300">
    <property type="entry name" value="P-loop containing nucleotide triphosphate hydrolases"/>
    <property type="match status" value="1"/>
</dbReference>
<evidence type="ECO:0000313" key="14">
    <source>
        <dbReference type="Proteomes" id="UP000077317"/>
    </source>
</evidence>
<feature type="binding site" evidence="11">
    <location>
        <begin position="11"/>
        <end position="18"/>
    </location>
    <ligand>
        <name>ATP</name>
        <dbReference type="ChEBI" id="CHEBI:30616"/>
    </ligand>
</feature>
<dbReference type="FunFam" id="3.40.50.300:FF:000225">
    <property type="entry name" value="Thymidylate kinase"/>
    <property type="match status" value="1"/>
</dbReference>
<evidence type="ECO:0000256" key="5">
    <source>
        <dbReference type="ARBA" id="ARBA00022727"/>
    </source>
</evidence>
<reference evidence="13 14" key="1">
    <citation type="journal article" date="2016" name="Int. J. Syst. Evol. Microbiol.">
        <title>Streptococcuspantholopis sp. nov., isolated from faeces of the Tibetan antelope (Pantholops hodgsonii).</title>
        <authorList>
            <person name="Bai X."/>
            <person name="Xiong Y."/>
            <person name="Lu S."/>
            <person name="Jin D."/>
            <person name="Lai X."/>
            <person name="Yang J."/>
            <person name="Niu L."/>
            <person name="Hu S."/>
            <person name="Meng X."/>
            <person name="Pu J."/>
            <person name="Ye C."/>
            <person name="Xu J."/>
        </authorList>
    </citation>
    <scope>NUCLEOTIDE SEQUENCE [LARGE SCALE GENOMIC DNA]</scope>
    <source>
        <strain evidence="13 14">TA 26</strain>
    </source>
</reference>
<evidence type="ECO:0000256" key="8">
    <source>
        <dbReference type="ARBA" id="ARBA00022840"/>
    </source>
</evidence>
<dbReference type="GO" id="GO:0005829">
    <property type="term" value="C:cytosol"/>
    <property type="evidence" value="ECO:0007669"/>
    <property type="project" value="TreeGrafter"/>
</dbReference>
<dbReference type="PROSITE" id="PS01331">
    <property type="entry name" value="THYMIDYLATE_KINASE"/>
    <property type="match status" value="1"/>
</dbReference>
<comment type="catalytic activity">
    <reaction evidence="9 11">
        <text>dTMP + ATP = dTDP + ADP</text>
        <dbReference type="Rhea" id="RHEA:13517"/>
        <dbReference type="ChEBI" id="CHEBI:30616"/>
        <dbReference type="ChEBI" id="CHEBI:58369"/>
        <dbReference type="ChEBI" id="CHEBI:63528"/>
        <dbReference type="ChEBI" id="CHEBI:456216"/>
        <dbReference type="EC" id="2.7.4.9"/>
    </reaction>
</comment>
<dbReference type="Proteomes" id="UP000077317">
    <property type="component" value="Chromosome"/>
</dbReference>
<dbReference type="NCBIfam" id="TIGR00041">
    <property type="entry name" value="DTMP_kinase"/>
    <property type="match status" value="1"/>
</dbReference>
<dbReference type="STRING" id="1811193.A0O21_01800"/>
<evidence type="ECO:0000256" key="4">
    <source>
        <dbReference type="ARBA" id="ARBA00022679"/>
    </source>
</evidence>
<keyword evidence="5 11" id="KW-0545">Nucleotide biosynthesis</keyword>
<protein>
    <recommendedName>
        <fullName evidence="3 11">Thymidylate kinase</fullName>
        <ecNumber evidence="2 11">2.7.4.9</ecNumber>
    </recommendedName>
    <alternativeName>
        <fullName evidence="11">dTMP kinase</fullName>
    </alternativeName>
</protein>
<dbReference type="RefSeq" id="WP_067060453.1">
    <property type="nucleotide sequence ID" value="NZ_CP014699.1"/>
</dbReference>
<dbReference type="InterPro" id="IPR018095">
    <property type="entry name" value="Thymidylate_kin_CS"/>
</dbReference>
<evidence type="ECO:0000256" key="2">
    <source>
        <dbReference type="ARBA" id="ARBA00012980"/>
    </source>
</evidence>
<dbReference type="InterPro" id="IPR027417">
    <property type="entry name" value="P-loop_NTPase"/>
</dbReference>
<dbReference type="EC" id="2.7.4.9" evidence="2 11"/>
<evidence type="ECO:0000256" key="3">
    <source>
        <dbReference type="ARBA" id="ARBA00017144"/>
    </source>
</evidence>
<name>A0A172Q5X7_9STRE</name>
<dbReference type="GO" id="GO:0006227">
    <property type="term" value="P:dUDP biosynthetic process"/>
    <property type="evidence" value="ECO:0007669"/>
    <property type="project" value="TreeGrafter"/>
</dbReference>
<evidence type="ECO:0000256" key="11">
    <source>
        <dbReference type="HAMAP-Rule" id="MF_00165"/>
    </source>
</evidence>
<dbReference type="EMBL" id="CP014699">
    <property type="protein sequence ID" value="AND78847.1"/>
    <property type="molecule type" value="Genomic_DNA"/>
</dbReference>
<evidence type="ECO:0000256" key="9">
    <source>
        <dbReference type="ARBA" id="ARBA00048743"/>
    </source>
</evidence>
<dbReference type="CDD" id="cd01672">
    <property type="entry name" value="TMPK"/>
    <property type="match status" value="1"/>
</dbReference>
<dbReference type="HAMAP" id="MF_00165">
    <property type="entry name" value="Thymidylate_kinase"/>
    <property type="match status" value="1"/>
</dbReference>
<keyword evidence="7 11" id="KW-0418">Kinase</keyword>
<dbReference type="GO" id="GO:0004798">
    <property type="term" value="F:dTMP kinase activity"/>
    <property type="evidence" value="ECO:0007669"/>
    <property type="project" value="UniProtKB-UniRule"/>
</dbReference>
<dbReference type="InterPro" id="IPR018094">
    <property type="entry name" value="Thymidylate_kinase"/>
</dbReference>
<accession>A0A172Q5X7</accession>
<feature type="domain" description="Thymidylate kinase-like" evidence="12">
    <location>
        <begin position="9"/>
        <end position="199"/>
    </location>
</feature>